<evidence type="ECO:0000256" key="1">
    <source>
        <dbReference type="ARBA" id="ARBA00001936"/>
    </source>
</evidence>
<dbReference type="SUPFAM" id="SSF55031">
    <property type="entry name" value="Bacterial exopeptidase dimerisation domain"/>
    <property type="match status" value="1"/>
</dbReference>
<evidence type="ECO:0000256" key="3">
    <source>
        <dbReference type="ARBA" id="ARBA00011738"/>
    </source>
</evidence>
<name>A0A7W4JAJ2_9PROT</name>
<comment type="caution">
    <text evidence="8">The sequence shown here is derived from an EMBL/GenBank/DDBJ whole genome shotgun (WGS) entry which is preliminary data.</text>
</comment>
<evidence type="ECO:0000259" key="7">
    <source>
        <dbReference type="Pfam" id="PF07687"/>
    </source>
</evidence>
<dbReference type="InterPro" id="IPR002933">
    <property type="entry name" value="Peptidase_M20"/>
</dbReference>
<comment type="cofactor">
    <cofactor evidence="1">
        <name>Mn(2+)</name>
        <dbReference type="ChEBI" id="CHEBI:29035"/>
    </cofactor>
</comment>
<sequence length="249" mass="25788">FGLDVAQLAGAARRRDEIVAYVEAHIEQGPVLEAEDRALGVVSAIAAQYRFRAVVGGVAGHAGTMAMHLRRDALAAAAEMVLAIETIGGGGPGDLVATVGRMAVRPGVPNVVPGEVAFTIDIRAGADATRDRAADAVRRALGGIAARRGVSLELELQQDLPATPCDGGLTALMGQAVRTATGEDAPRVLVSGAGHDAMVMARLAPMSMLFLRCAGGVSHHPAEAVRAADVELALRAMTDFIERYERQGP</sequence>
<dbReference type="InterPro" id="IPR011650">
    <property type="entry name" value="Peptidase_M20_dimer"/>
</dbReference>
<dbReference type="PANTHER" id="PTHR32494">
    <property type="entry name" value="ALLANTOATE DEIMINASE-RELATED"/>
    <property type="match status" value="1"/>
</dbReference>
<evidence type="ECO:0000256" key="6">
    <source>
        <dbReference type="ARBA" id="ARBA00023211"/>
    </source>
</evidence>
<reference evidence="8 9" key="1">
    <citation type="submission" date="2020-04" db="EMBL/GenBank/DDBJ databases">
        <title>Description of novel Gluconacetobacter.</title>
        <authorList>
            <person name="Sombolestani A."/>
        </authorList>
    </citation>
    <scope>NUCLEOTIDE SEQUENCE [LARGE SCALE GENOMIC DNA]</scope>
    <source>
        <strain evidence="8 9">LMG 21312</strain>
    </source>
</reference>
<dbReference type="SUPFAM" id="SSF53187">
    <property type="entry name" value="Zn-dependent exopeptidases"/>
    <property type="match status" value="1"/>
</dbReference>
<dbReference type="Pfam" id="PF01546">
    <property type="entry name" value="Peptidase_M20"/>
    <property type="match status" value="1"/>
</dbReference>
<evidence type="ECO:0000313" key="8">
    <source>
        <dbReference type="EMBL" id="MBB2177559.1"/>
    </source>
</evidence>
<feature type="non-terminal residue" evidence="8">
    <location>
        <position position="1"/>
    </location>
</feature>
<dbReference type="RefSeq" id="WP_182944895.1">
    <property type="nucleotide sequence ID" value="NZ_JABEQH010000042.1"/>
</dbReference>
<comment type="subunit">
    <text evidence="3">Homodimer.</text>
</comment>
<dbReference type="EMBL" id="JABEQH010000042">
    <property type="protein sequence ID" value="MBB2177559.1"/>
    <property type="molecule type" value="Genomic_DNA"/>
</dbReference>
<accession>A0A7W4JAJ2</accession>
<keyword evidence="6" id="KW-0464">Manganese</keyword>
<keyword evidence="9" id="KW-1185">Reference proteome</keyword>
<dbReference type="InterPro" id="IPR010158">
    <property type="entry name" value="Amidase_Cbmase"/>
</dbReference>
<comment type="similarity">
    <text evidence="2">Belongs to the peptidase M20 family.</text>
</comment>
<dbReference type="Pfam" id="PF07687">
    <property type="entry name" value="M20_dimer"/>
    <property type="match status" value="1"/>
</dbReference>
<keyword evidence="4" id="KW-0479">Metal-binding</keyword>
<dbReference type="PANTHER" id="PTHR32494:SF19">
    <property type="entry name" value="ALLANTOATE DEIMINASE-RELATED"/>
    <property type="match status" value="1"/>
</dbReference>
<feature type="domain" description="Peptidase M20 dimerisation" evidence="7">
    <location>
        <begin position="51"/>
        <end position="142"/>
    </location>
</feature>
<keyword evidence="5 8" id="KW-0378">Hydrolase</keyword>
<evidence type="ECO:0000256" key="4">
    <source>
        <dbReference type="ARBA" id="ARBA00022723"/>
    </source>
</evidence>
<gene>
    <name evidence="8" type="ORF">HLH21_16840</name>
</gene>
<dbReference type="Gene3D" id="3.40.630.10">
    <property type="entry name" value="Zn peptidases"/>
    <property type="match status" value="2"/>
</dbReference>
<dbReference type="AlphaFoldDB" id="A0A7W4JAJ2"/>
<dbReference type="GO" id="GO:0046872">
    <property type="term" value="F:metal ion binding"/>
    <property type="evidence" value="ECO:0007669"/>
    <property type="project" value="UniProtKB-KW"/>
</dbReference>
<dbReference type="Proteomes" id="UP000561066">
    <property type="component" value="Unassembled WGS sequence"/>
</dbReference>
<evidence type="ECO:0000313" key="9">
    <source>
        <dbReference type="Proteomes" id="UP000561066"/>
    </source>
</evidence>
<proteinExistence type="inferred from homology"/>
<evidence type="ECO:0000256" key="2">
    <source>
        <dbReference type="ARBA" id="ARBA00006153"/>
    </source>
</evidence>
<protein>
    <submittedName>
        <fullName evidence="8">M20/M25/M40 family metallo-hydrolase</fullName>
    </submittedName>
</protein>
<dbReference type="GO" id="GO:0016813">
    <property type="term" value="F:hydrolase activity, acting on carbon-nitrogen (but not peptide) bonds, in linear amidines"/>
    <property type="evidence" value="ECO:0007669"/>
    <property type="project" value="InterPro"/>
</dbReference>
<organism evidence="8 9">
    <name type="scientific">Gluconacetobacter johannae</name>
    <dbReference type="NCBI Taxonomy" id="112140"/>
    <lineage>
        <taxon>Bacteria</taxon>
        <taxon>Pseudomonadati</taxon>
        <taxon>Pseudomonadota</taxon>
        <taxon>Alphaproteobacteria</taxon>
        <taxon>Acetobacterales</taxon>
        <taxon>Acetobacteraceae</taxon>
        <taxon>Gluconacetobacter</taxon>
    </lineage>
</organism>
<dbReference type="InterPro" id="IPR036264">
    <property type="entry name" value="Bact_exopeptidase_dim_dom"/>
</dbReference>
<evidence type="ECO:0000256" key="5">
    <source>
        <dbReference type="ARBA" id="ARBA00022801"/>
    </source>
</evidence>